<organism evidence="2 3">
    <name type="scientific">Dictyostelium firmibasis</name>
    <dbReference type="NCBI Taxonomy" id="79012"/>
    <lineage>
        <taxon>Eukaryota</taxon>
        <taxon>Amoebozoa</taxon>
        <taxon>Evosea</taxon>
        <taxon>Eumycetozoa</taxon>
        <taxon>Dictyostelia</taxon>
        <taxon>Dictyosteliales</taxon>
        <taxon>Dictyosteliaceae</taxon>
        <taxon>Dictyostelium</taxon>
    </lineage>
</organism>
<dbReference type="EMBL" id="JAVFKY010000002">
    <property type="protein sequence ID" value="KAK5580778.1"/>
    <property type="molecule type" value="Genomic_DNA"/>
</dbReference>
<dbReference type="GO" id="GO:0030246">
    <property type="term" value="F:carbohydrate binding"/>
    <property type="evidence" value="ECO:0007669"/>
    <property type="project" value="InterPro"/>
</dbReference>
<reference evidence="2 3" key="1">
    <citation type="submission" date="2023-11" db="EMBL/GenBank/DDBJ databases">
        <title>Dfirmibasis_genome.</title>
        <authorList>
            <person name="Edelbroek B."/>
            <person name="Kjellin J."/>
            <person name="Jerlstrom-Hultqvist J."/>
            <person name="Soderbom F."/>
        </authorList>
    </citation>
    <scope>NUCLEOTIDE SEQUENCE [LARGE SCALE GENOMIC DNA]</scope>
    <source>
        <strain evidence="2 3">TNS-C-14</strain>
    </source>
</reference>
<gene>
    <name evidence="2" type="ORF">RB653_000802</name>
</gene>
<evidence type="ECO:0000259" key="1">
    <source>
        <dbReference type="Pfam" id="PF09458"/>
    </source>
</evidence>
<name>A0AAN7U391_9MYCE</name>
<dbReference type="AlphaFoldDB" id="A0AAN7U391"/>
<dbReference type="GO" id="GO:0007155">
    <property type="term" value="P:cell adhesion"/>
    <property type="evidence" value="ECO:0007669"/>
    <property type="project" value="InterPro"/>
</dbReference>
<feature type="domain" description="H-type lectin" evidence="1">
    <location>
        <begin position="51"/>
        <end position="115"/>
    </location>
</feature>
<evidence type="ECO:0000313" key="3">
    <source>
        <dbReference type="Proteomes" id="UP001344447"/>
    </source>
</evidence>
<dbReference type="InterPro" id="IPR019019">
    <property type="entry name" value="H-type_lectin_domain"/>
</dbReference>
<sequence>MIEKITKNNINHKDYPNIENNLFRKINFENVKTEINIGTLVCNEKNNSQAQRIIFDIPFTNTPKLAIYFKSIDQQTVSNVKFLSCNVTNSGFDFRFNYLNDKVNMNQFIIEYVAIYHQKINIQPTIKKLTNGQDEMFYVKNRFVSKM</sequence>
<proteinExistence type="predicted"/>
<dbReference type="Gene3D" id="2.60.40.2080">
    <property type="match status" value="1"/>
</dbReference>
<evidence type="ECO:0000313" key="2">
    <source>
        <dbReference type="EMBL" id="KAK5580778.1"/>
    </source>
</evidence>
<dbReference type="InterPro" id="IPR037221">
    <property type="entry name" value="H-type_lectin_dom_sf"/>
</dbReference>
<dbReference type="Proteomes" id="UP001344447">
    <property type="component" value="Unassembled WGS sequence"/>
</dbReference>
<keyword evidence="3" id="KW-1185">Reference proteome</keyword>
<comment type="caution">
    <text evidence="2">The sequence shown here is derived from an EMBL/GenBank/DDBJ whole genome shotgun (WGS) entry which is preliminary data.</text>
</comment>
<accession>A0AAN7U391</accession>
<dbReference type="Pfam" id="PF09458">
    <property type="entry name" value="H_lectin"/>
    <property type="match status" value="1"/>
</dbReference>
<protein>
    <recommendedName>
        <fullName evidence="1">H-type lectin domain-containing protein</fullName>
    </recommendedName>
</protein>
<dbReference type="SUPFAM" id="SSF141086">
    <property type="entry name" value="Agglutinin HPA-like"/>
    <property type="match status" value="1"/>
</dbReference>